<comment type="caution">
    <text evidence="2">The sequence shown here is derived from an EMBL/GenBank/DDBJ whole genome shotgun (WGS) entry which is preliminary data.</text>
</comment>
<sequence>MLPERVGGAHARPAPGSAARSGFGNPVGPEPRVWIASHPRTPVFAAPAGRDTPRDGPVHSGVARLTLKSNIHSHEGVAWDPAC</sequence>
<protein>
    <submittedName>
        <fullName evidence="2">Uncharacterized protein</fullName>
    </submittedName>
</protein>
<feature type="region of interest" description="Disordered" evidence="1">
    <location>
        <begin position="1"/>
        <end position="32"/>
    </location>
</feature>
<gene>
    <name evidence="2" type="ORF">GCM10010249_15660</name>
</gene>
<dbReference type="AlphaFoldDB" id="A0A918AXU6"/>
<dbReference type="EMBL" id="BMSV01000003">
    <property type="protein sequence ID" value="GGP98465.1"/>
    <property type="molecule type" value="Genomic_DNA"/>
</dbReference>
<evidence type="ECO:0000313" key="2">
    <source>
        <dbReference type="EMBL" id="GGP98465.1"/>
    </source>
</evidence>
<keyword evidence="3" id="KW-1185">Reference proteome</keyword>
<evidence type="ECO:0000313" key="3">
    <source>
        <dbReference type="Proteomes" id="UP000654123"/>
    </source>
</evidence>
<reference evidence="2" key="1">
    <citation type="journal article" date="2014" name="Int. J. Syst. Evol. Microbiol.">
        <title>Complete genome sequence of Corynebacterium casei LMG S-19264T (=DSM 44701T), isolated from a smear-ripened cheese.</title>
        <authorList>
            <consortium name="US DOE Joint Genome Institute (JGI-PGF)"/>
            <person name="Walter F."/>
            <person name="Albersmeier A."/>
            <person name="Kalinowski J."/>
            <person name="Ruckert C."/>
        </authorList>
    </citation>
    <scope>NUCLEOTIDE SEQUENCE</scope>
    <source>
        <strain evidence="2">JCM 4335</strain>
    </source>
</reference>
<dbReference type="Proteomes" id="UP000654123">
    <property type="component" value="Unassembled WGS sequence"/>
</dbReference>
<evidence type="ECO:0000256" key="1">
    <source>
        <dbReference type="SAM" id="MobiDB-lite"/>
    </source>
</evidence>
<organism evidence="2 3">
    <name type="scientific">Streptomyces roseolilacinus</name>
    <dbReference type="NCBI Taxonomy" id="66904"/>
    <lineage>
        <taxon>Bacteria</taxon>
        <taxon>Bacillati</taxon>
        <taxon>Actinomycetota</taxon>
        <taxon>Actinomycetes</taxon>
        <taxon>Kitasatosporales</taxon>
        <taxon>Streptomycetaceae</taxon>
        <taxon>Streptomyces</taxon>
    </lineage>
</organism>
<name>A0A918AXU6_9ACTN</name>
<proteinExistence type="predicted"/>
<accession>A0A918AXU6</accession>
<reference evidence="2" key="2">
    <citation type="submission" date="2020-09" db="EMBL/GenBank/DDBJ databases">
        <authorList>
            <person name="Sun Q."/>
            <person name="Ohkuma M."/>
        </authorList>
    </citation>
    <scope>NUCLEOTIDE SEQUENCE</scope>
    <source>
        <strain evidence="2">JCM 4335</strain>
    </source>
</reference>